<name>A0A381XK34_9ZZZZ</name>
<organism evidence="3">
    <name type="scientific">marine metagenome</name>
    <dbReference type="NCBI Taxonomy" id="408172"/>
    <lineage>
        <taxon>unclassified sequences</taxon>
        <taxon>metagenomes</taxon>
        <taxon>ecological metagenomes</taxon>
    </lineage>
</organism>
<dbReference type="InterPro" id="IPR032466">
    <property type="entry name" value="Metal_Hydrolase"/>
</dbReference>
<dbReference type="InterPro" id="IPR032465">
    <property type="entry name" value="ACMSD"/>
</dbReference>
<dbReference type="EMBL" id="UINC01015475">
    <property type="protein sequence ID" value="SVA65125.1"/>
    <property type="molecule type" value="Genomic_DNA"/>
</dbReference>
<dbReference type="GO" id="GO:0005737">
    <property type="term" value="C:cytoplasm"/>
    <property type="evidence" value="ECO:0007669"/>
    <property type="project" value="TreeGrafter"/>
</dbReference>
<dbReference type="GO" id="GO:0016831">
    <property type="term" value="F:carboxy-lyase activity"/>
    <property type="evidence" value="ECO:0007669"/>
    <property type="project" value="InterPro"/>
</dbReference>
<gene>
    <name evidence="3" type="ORF">METZ01_LOCUS117979</name>
</gene>
<reference evidence="3" key="1">
    <citation type="submission" date="2018-05" db="EMBL/GenBank/DDBJ databases">
        <authorList>
            <person name="Lanie J.A."/>
            <person name="Ng W.-L."/>
            <person name="Kazmierczak K.M."/>
            <person name="Andrzejewski T.M."/>
            <person name="Davidsen T.M."/>
            <person name="Wayne K.J."/>
            <person name="Tettelin H."/>
            <person name="Glass J.I."/>
            <person name="Rusch D."/>
            <person name="Podicherti R."/>
            <person name="Tsui H.-C.T."/>
            <person name="Winkler M.E."/>
        </authorList>
    </citation>
    <scope>NUCLEOTIDE SEQUENCE</scope>
</reference>
<accession>A0A381XK34</accession>
<dbReference type="GO" id="GO:0019748">
    <property type="term" value="P:secondary metabolic process"/>
    <property type="evidence" value="ECO:0007669"/>
    <property type="project" value="TreeGrafter"/>
</dbReference>
<dbReference type="Gene3D" id="3.20.20.140">
    <property type="entry name" value="Metal-dependent hydrolases"/>
    <property type="match status" value="1"/>
</dbReference>
<dbReference type="InterPro" id="IPR006680">
    <property type="entry name" value="Amidohydro-rel"/>
</dbReference>
<feature type="domain" description="Amidohydrolase-related" evidence="2">
    <location>
        <begin position="69"/>
        <end position="279"/>
    </location>
</feature>
<evidence type="ECO:0000256" key="1">
    <source>
        <dbReference type="ARBA" id="ARBA00023239"/>
    </source>
</evidence>
<dbReference type="Pfam" id="PF04909">
    <property type="entry name" value="Amidohydro_2"/>
    <property type="match status" value="1"/>
</dbReference>
<dbReference type="PANTHER" id="PTHR21240">
    <property type="entry name" value="2-AMINO-3-CARBOXYLMUCONATE-6-SEMIALDEHYDE DECARBOXYLASE"/>
    <property type="match status" value="1"/>
</dbReference>
<evidence type="ECO:0000313" key="3">
    <source>
        <dbReference type="EMBL" id="SVA65125.1"/>
    </source>
</evidence>
<protein>
    <recommendedName>
        <fullName evidence="2">Amidohydrolase-related domain-containing protein</fullName>
    </recommendedName>
</protein>
<dbReference type="PANTHER" id="PTHR21240:SF28">
    <property type="entry name" value="ISO-OROTATE DECARBOXYLASE (EUROFUNG)"/>
    <property type="match status" value="1"/>
</dbReference>
<dbReference type="SUPFAM" id="SSF51556">
    <property type="entry name" value="Metallo-dependent hydrolases"/>
    <property type="match status" value="1"/>
</dbReference>
<sequence length="283" mass="31502">MIIDSHTKIYPPHFNNIREALLKTDATFSSLFSNPNAHLVSGSDLLTSMNRNKIDMSIIAGIGWTNLEVAKQANNYLLEEARQNPTRLLPLCSVDPSWGIDSINELERCARLGAKGIGELHPDTQNFDITDKKVMRPLMKMARDLELPILIHSSEPVGHIYGGKGTTYPRKLMGFINNFPDNIIICAHWGGGLPFYSLMPEISQSLINVYFDSAASPLIYNSDIFDVTTRLIGAGKILFASDYPVISPKKILAQIENSELTSQESSFILGENANKLFRIHNPE</sequence>
<keyword evidence="1" id="KW-0456">Lyase</keyword>
<dbReference type="GO" id="GO:0016787">
    <property type="term" value="F:hydrolase activity"/>
    <property type="evidence" value="ECO:0007669"/>
    <property type="project" value="InterPro"/>
</dbReference>
<proteinExistence type="predicted"/>
<dbReference type="AlphaFoldDB" id="A0A381XK34"/>
<evidence type="ECO:0000259" key="2">
    <source>
        <dbReference type="Pfam" id="PF04909"/>
    </source>
</evidence>